<organism evidence="2 3">
    <name type="scientific">Caldiarchaeum subterraneum</name>
    <dbReference type="NCBI Taxonomy" id="311458"/>
    <lineage>
        <taxon>Archaea</taxon>
        <taxon>Nitrososphaerota</taxon>
        <taxon>Candidatus Caldarchaeales</taxon>
        <taxon>Candidatus Caldarchaeaceae</taxon>
        <taxon>Candidatus Caldarchaeum</taxon>
    </lineage>
</organism>
<evidence type="ECO:0000313" key="2">
    <source>
        <dbReference type="EMBL" id="HIQ29429.1"/>
    </source>
</evidence>
<reference evidence="2" key="1">
    <citation type="journal article" date="2020" name="ISME J.">
        <title>Gammaproteobacteria mediating utilization of methyl-, sulfur- and petroleum organic compounds in deep ocean hydrothermal plumes.</title>
        <authorList>
            <person name="Zhou Z."/>
            <person name="Liu Y."/>
            <person name="Pan J."/>
            <person name="Cron B.R."/>
            <person name="Toner B.M."/>
            <person name="Anantharaman K."/>
            <person name="Breier J.A."/>
            <person name="Dick G.J."/>
            <person name="Li M."/>
        </authorList>
    </citation>
    <scope>NUCLEOTIDE SEQUENCE</scope>
    <source>
        <strain evidence="2">SZUA-1515</strain>
    </source>
</reference>
<dbReference type="EMBL" id="DQVM01000047">
    <property type="protein sequence ID" value="HIQ29429.1"/>
    <property type="molecule type" value="Genomic_DNA"/>
</dbReference>
<name>A0A833E9P8_CALS0</name>
<feature type="transmembrane region" description="Helical" evidence="1">
    <location>
        <begin position="122"/>
        <end position="141"/>
    </location>
</feature>
<sequence>MPSIVRVVVNAILIASVSYFLLLATPALATPIKSAYSLLLDIRGGGWIGYRLAFIGTILLLAGQVYSFKLSQRHSKKLLDMHCYLTIAGGVLILIHSGFPFAFRYANPFTSIYAGMGIQGLVGAQGIAAWLVFILVISGAFGKYIYGKISPGWRRIFKNWLLLHIALTGALYVTGMIHLFLVLVVKHISAI</sequence>
<feature type="transmembrane region" description="Helical" evidence="1">
    <location>
        <begin position="48"/>
        <end position="69"/>
    </location>
</feature>
<dbReference type="Proteomes" id="UP000608579">
    <property type="component" value="Unassembled WGS sequence"/>
</dbReference>
<keyword evidence="1" id="KW-0812">Transmembrane</keyword>
<gene>
    <name evidence="2" type="ORF">EYH45_02565</name>
</gene>
<feature type="transmembrane region" description="Helical" evidence="1">
    <location>
        <begin position="81"/>
        <end position="102"/>
    </location>
</feature>
<evidence type="ECO:0008006" key="4">
    <source>
        <dbReference type="Google" id="ProtNLM"/>
    </source>
</evidence>
<accession>A0A833E9P8</accession>
<keyword evidence="1" id="KW-1133">Transmembrane helix</keyword>
<feature type="transmembrane region" description="Helical" evidence="1">
    <location>
        <begin position="7"/>
        <end position="28"/>
    </location>
</feature>
<protein>
    <recommendedName>
        <fullName evidence="4">Ferric oxidoreductase domain-containing protein</fullName>
    </recommendedName>
</protein>
<feature type="transmembrane region" description="Helical" evidence="1">
    <location>
        <begin position="161"/>
        <end position="185"/>
    </location>
</feature>
<keyword evidence="1" id="KW-0472">Membrane</keyword>
<dbReference type="AlphaFoldDB" id="A0A833E9P8"/>
<comment type="caution">
    <text evidence="2">The sequence shown here is derived from an EMBL/GenBank/DDBJ whole genome shotgun (WGS) entry which is preliminary data.</text>
</comment>
<evidence type="ECO:0000256" key="1">
    <source>
        <dbReference type="SAM" id="Phobius"/>
    </source>
</evidence>
<evidence type="ECO:0000313" key="3">
    <source>
        <dbReference type="Proteomes" id="UP000608579"/>
    </source>
</evidence>
<proteinExistence type="predicted"/>